<keyword evidence="1" id="KW-1133">Transmembrane helix</keyword>
<keyword evidence="3" id="KW-1185">Reference proteome</keyword>
<dbReference type="Proteomes" id="UP000001542">
    <property type="component" value="Unassembled WGS sequence"/>
</dbReference>
<feature type="transmembrane region" description="Helical" evidence="1">
    <location>
        <begin position="77"/>
        <end position="96"/>
    </location>
</feature>
<dbReference type="Gene3D" id="1.20.5.110">
    <property type="match status" value="1"/>
</dbReference>
<dbReference type="KEGG" id="tva:75650271"/>
<organism evidence="2 3">
    <name type="scientific">Trichomonas vaginalis (strain ATCC PRA-98 / G3)</name>
    <dbReference type="NCBI Taxonomy" id="412133"/>
    <lineage>
        <taxon>Eukaryota</taxon>
        <taxon>Metamonada</taxon>
        <taxon>Parabasalia</taxon>
        <taxon>Trichomonadida</taxon>
        <taxon>Trichomonadidae</taxon>
        <taxon>Trichomonas</taxon>
    </lineage>
</organism>
<keyword evidence="1" id="KW-0812">Transmembrane</keyword>
<sequence length="97" mass="10644">MATLEGNREKLSEADKNLDILEGMTGQMLNNANAINEEIVDQNQMIDATNAKMDIADQGIVDVTKKVEKLGPSKAGYFAYALIFLEIIGIVLLFVIK</sequence>
<protein>
    <recommendedName>
        <fullName evidence="4">t-SNARE coiled-coil homology domain-containing protein</fullName>
    </recommendedName>
</protein>
<proteinExistence type="predicted"/>
<dbReference type="OrthoDB" id="4008582at2759"/>
<evidence type="ECO:0008006" key="4">
    <source>
        <dbReference type="Google" id="ProtNLM"/>
    </source>
</evidence>
<dbReference type="VEuPathDB" id="TrichDB:TVAGG3_0336510"/>
<reference evidence="2" key="1">
    <citation type="submission" date="2006-10" db="EMBL/GenBank/DDBJ databases">
        <authorList>
            <person name="Amadeo P."/>
            <person name="Zhao Q."/>
            <person name="Wortman J."/>
            <person name="Fraser-Liggett C."/>
            <person name="Carlton J."/>
        </authorList>
    </citation>
    <scope>NUCLEOTIDE SEQUENCE</scope>
    <source>
        <strain evidence="2">G3</strain>
    </source>
</reference>
<dbReference type="CDD" id="cd15841">
    <property type="entry name" value="SNARE_Qc"/>
    <property type="match status" value="1"/>
</dbReference>
<evidence type="ECO:0000313" key="2">
    <source>
        <dbReference type="EMBL" id="EAY18413.1"/>
    </source>
</evidence>
<dbReference type="InParanoid" id="A2DMI6"/>
<gene>
    <name evidence="2" type="ORF">TVAG_046160</name>
</gene>
<accession>A2DMI6</accession>
<evidence type="ECO:0000313" key="3">
    <source>
        <dbReference type="Proteomes" id="UP000001542"/>
    </source>
</evidence>
<name>A2DMI6_TRIV3</name>
<reference evidence="2" key="2">
    <citation type="journal article" date="2007" name="Science">
        <title>Draft genome sequence of the sexually transmitted pathogen Trichomonas vaginalis.</title>
        <authorList>
            <person name="Carlton J.M."/>
            <person name="Hirt R.P."/>
            <person name="Silva J.C."/>
            <person name="Delcher A.L."/>
            <person name="Schatz M."/>
            <person name="Zhao Q."/>
            <person name="Wortman J.R."/>
            <person name="Bidwell S.L."/>
            <person name="Alsmark U.C.M."/>
            <person name="Besteiro S."/>
            <person name="Sicheritz-Ponten T."/>
            <person name="Noel C.J."/>
            <person name="Dacks J.B."/>
            <person name="Foster P.G."/>
            <person name="Simillion C."/>
            <person name="Van de Peer Y."/>
            <person name="Miranda-Saavedra D."/>
            <person name="Barton G.J."/>
            <person name="Westrop G.D."/>
            <person name="Mueller S."/>
            <person name="Dessi D."/>
            <person name="Fiori P.L."/>
            <person name="Ren Q."/>
            <person name="Paulsen I."/>
            <person name="Zhang H."/>
            <person name="Bastida-Corcuera F.D."/>
            <person name="Simoes-Barbosa A."/>
            <person name="Brown M.T."/>
            <person name="Hayes R.D."/>
            <person name="Mukherjee M."/>
            <person name="Okumura C.Y."/>
            <person name="Schneider R."/>
            <person name="Smith A.J."/>
            <person name="Vanacova S."/>
            <person name="Villalvazo M."/>
            <person name="Haas B.J."/>
            <person name="Pertea M."/>
            <person name="Feldblyum T.V."/>
            <person name="Utterback T.R."/>
            <person name="Shu C.L."/>
            <person name="Osoegawa K."/>
            <person name="de Jong P.J."/>
            <person name="Hrdy I."/>
            <person name="Horvathova L."/>
            <person name="Zubacova Z."/>
            <person name="Dolezal P."/>
            <person name="Malik S.B."/>
            <person name="Logsdon J.M. Jr."/>
            <person name="Henze K."/>
            <person name="Gupta A."/>
            <person name="Wang C.C."/>
            <person name="Dunne R.L."/>
            <person name="Upcroft J.A."/>
            <person name="Upcroft P."/>
            <person name="White O."/>
            <person name="Salzberg S.L."/>
            <person name="Tang P."/>
            <person name="Chiu C.-H."/>
            <person name="Lee Y.-S."/>
            <person name="Embley T.M."/>
            <person name="Coombs G.H."/>
            <person name="Mottram J.C."/>
            <person name="Tachezy J."/>
            <person name="Fraser-Liggett C.M."/>
            <person name="Johnson P.J."/>
        </authorList>
    </citation>
    <scope>NUCLEOTIDE SEQUENCE [LARGE SCALE GENOMIC DNA]</scope>
    <source>
        <strain evidence="2">G3</strain>
    </source>
</reference>
<dbReference type="AlphaFoldDB" id="A2DMI6"/>
<evidence type="ECO:0000256" key="1">
    <source>
        <dbReference type="SAM" id="Phobius"/>
    </source>
</evidence>
<dbReference type="SMR" id="A2DMI6"/>
<dbReference type="EMBL" id="DS113219">
    <property type="protein sequence ID" value="EAY18413.1"/>
    <property type="molecule type" value="Genomic_DNA"/>
</dbReference>
<dbReference type="RefSeq" id="XP_001579399.1">
    <property type="nucleotide sequence ID" value="XM_001579349.1"/>
</dbReference>
<dbReference type="VEuPathDB" id="TrichDB:TVAG_046160"/>
<keyword evidence="1" id="KW-0472">Membrane</keyword>
<dbReference type="SUPFAM" id="SSF58038">
    <property type="entry name" value="SNARE fusion complex"/>
    <property type="match status" value="1"/>
</dbReference>
<dbReference type="FunFam" id="1.20.5.110:FF:000221">
    <property type="entry name" value="SNARE domain containing protein"/>
    <property type="match status" value="1"/>
</dbReference>